<evidence type="ECO:0000313" key="1">
    <source>
        <dbReference type="EMBL" id="MBI6882842.1"/>
    </source>
</evidence>
<accession>A0A8I1ECI3</accession>
<dbReference type="AlphaFoldDB" id="A0A8I1ECI3"/>
<reference evidence="1" key="1">
    <citation type="submission" date="2020-12" db="EMBL/GenBank/DDBJ databases">
        <title>Enhanced detection system for hospital associated transmission using whole genome sequencing surveillance.</title>
        <authorList>
            <person name="Harrison L.H."/>
            <person name="Van Tyne D."/>
            <person name="Marsh J.W."/>
            <person name="Griffith M.P."/>
            <person name="Snyder D.J."/>
            <person name="Cooper V.S."/>
            <person name="Mustapha M."/>
        </authorList>
    </citation>
    <scope>NUCLEOTIDE SEQUENCE</scope>
    <source>
        <strain evidence="1">PSB00042</strain>
    </source>
</reference>
<evidence type="ECO:0000313" key="2">
    <source>
        <dbReference type="Proteomes" id="UP000637061"/>
    </source>
</evidence>
<comment type="caution">
    <text evidence="1">The sequence shown here is derived from an EMBL/GenBank/DDBJ whole genome shotgun (WGS) entry which is preliminary data.</text>
</comment>
<organism evidence="1 2">
    <name type="scientific">Pseudomonas putida</name>
    <name type="common">Arthrobacter siderocapsulatus</name>
    <dbReference type="NCBI Taxonomy" id="303"/>
    <lineage>
        <taxon>Bacteria</taxon>
        <taxon>Pseudomonadati</taxon>
        <taxon>Pseudomonadota</taxon>
        <taxon>Gammaproteobacteria</taxon>
        <taxon>Pseudomonadales</taxon>
        <taxon>Pseudomonadaceae</taxon>
        <taxon>Pseudomonas</taxon>
    </lineage>
</organism>
<gene>
    <name evidence="1" type="ORF">JEU22_02870</name>
</gene>
<dbReference type="Proteomes" id="UP000637061">
    <property type="component" value="Unassembled WGS sequence"/>
</dbReference>
<name>A0A8I1ECI3_PSEPU</name>
<protein>
    <submittedName>
        <fullName evidence="1">Uncharacterized protein</fullName>
    </submittedName>
</protein>
<sequence length="226" mass="25627">MSGSTIVLDRALAKMFSLNDSLVLNQEEFDTKVNDLFNKRAVKDGIRTYLASHGTSPRVMALLLYSTRGREHLRDMVENHGMPSSRLYDPLIFDGHSWLKVNAPLPIHEDIASGGHQWDFKAHEWMDKVDRLTAFPGVIAAMIDRFRRAGRMDQVFRHMRVAVIADLLEHEPAIFAAEVAKVDKSMKALINEKNQHHDLAVCLVRTFLDKTEAIGKLLGSKPIQRD</sequence>
<proteinExistence type="predicted"/>
<dbReference type="RefSeq" id="WP_198746466.1">
    <property type="nucleotide sequence ID" value="NZ_JAEHTE010000002.1"/>
</dbReference>
<dbReference type="EMBL" id="JAEHTE010000002">
    <property type="protein sequence ID" value="MBI6882842.1"/>
    <property type="molecule type" value="Genomic_DNA"/>
</dbReference>